<protein>
    <recommendedName>
        <fullName evidence="6">Peptidase M10 serralysin C-terminal domain-containing protein</fullName>
    </recommendedName>
</protein>
<evidence type="ECO:0000313" key="7">
    <source>
        <dbReference type="EMBL" id="MCR0983633.1"/>
    </source>
</evidence>
<reference evidence="7 8" key="1">
    <citation type="submission" date="2022-06" db="EMBL/GenBank/DDBJ databases">
        <title>Roseomonas CN29.</title>
        <authorList>
            <person name="Cheng Y."/>
            <person name="He X."/>
        </authorList>
    </citation>
    <scope>NUCLEOTIDE SEQUENCE [LARGE SCALE GENOMIC DNA]</scope>
    <source>
        <strain evidence="7 8">CN29</strain>
    </source>
</reference>
<dbReference type="Gene3D" id="2.150.10.10">
    <property type="entry name" value="Serralysin-like metalloprotease, C-terminal"/>
    <property type="match status" value="6"/>
</dbReference>
<comment type="subcellular location">
    <subcellularLocation>
        <location evidence="2">Secreted</location>
    </subcellularLocation>
</comment>
<evidence type="ECO:0000256" key="5">
    <source>
        <dbReference type="SAM" id="MobiDB-lite"/>
    </source>
</evidence>
<accession>A0ABT1X6A3</accession>
<dbReference type="InterPro" id="IPR050557">
    <property type="entry name" value="RTX_toxin/Mannuronan_C5-epim"/>
</dbReference>
<evidence type="ECO:0000256" key="3">
    <source>
        <dbReference type="ARBA" id="ARBA00022525"/>
    </source>
</evidence>
<dbReference type="InterPro" id="IPR001343">
    <property type="entry name" value="Hemolysn_Ca-bd"/>
</dbReference>
<feature type="compositionally biased region" description="Acidic residues" evidence="5">
    <location>
        <begin position="93"/>
        <end position="102"/>
    </location>
</feature>
<feature type="region of interest" description="Disordered" evidence="5">
    <location>
        <begin position="71"/>
        <end position="113"/>
    </location>
</feature>
<gene>
    <name evidence="7" type="ORF">NRP21_16375</name>
</gene>
<dbReference type="SUPFAM" id="SSF51120">
    <property type="entry name" value="beta-Roll"/>
    <property type="match status" value="6"/>
</dbReference>
<dbReference type="PRINTS" id="PR00313">
    <property type="entry name" value="CABNDNGRPT"/>
</dbReference>
<dbReference type="PANTHER" id="PTHR38340:SF1">
    <property type="entry name" value="S-LAYER PROTEIN"/>
    <property type="match status" value="1"/>
</dbReference>
<dbReference type="Pfam" id="PF00353">
    <property type="entry name" value="HemolysinCabind"/>
    <property type="match status" value="10"/>
</dbReference>
<organism evidence="7 8">
    <name type="scientific">Roseomonas populi</name>
    <dbReference type="NCBI Taxonomy" id="3121582"/>
    <lineage>
        <taxon>Bacteria</taxon>
        <taxon>Pseudomonadati</taxon>
        <taxon>Pseudomonadota</taxon>
        <taxon>Alphaproteobacteria</taxon>
        <taxon>Acetobacterales</taxon>
        <taxon>Roseomonadaceae</taxon>
        <taxon>Roseomonas</taxon>
    </lineage>
</organism>
<dbReference type="InterPro" id="IPR018511">
    <property type="entry name" value="Hemolysin-typ_Ca-bd_CS"/>
</dbReference>
<feature type="domain" description="Peptidase M10 serralysin C-terminal" evidence="6">
    <location>
        <begin position="677"/>
        <end position="873"/>
    </location>
</feature>
<dbReference type="Proteomes" id="UP001524642">
    <property type="component" value="Unassembled WGS sequence"/>
</dbReference>
<evidence type="ECO:0000313" key="8">
    <source>
        <dbReference type="Proteomes" id="UP001524642"/>
    </source>
</evidence>
<name>A0ABT1X6A3_9PROT</name>
<dbReference type="InterPro" id="IPR011049">
    <property type="entry name" value="Serralysin-like_metalloprot_C"/>
</dbReference>
<comment type="cofactor">
    <cofactor evidence="1">
        <name>Ca(2+)</name>
        <dbReference type="ChEBI" id="CHEBI:29108"/>
    </cofactor>
</comment>
<dbReference type="PROSITE" id="PS00330">
    <property type="entry name" value="HEMOLYSIN_CALCIUM"/>
    <property type="match status" value="9"/>
</dbReference>
<dbReference type="Pfam" id="PF08548">
    <property type="entry name" value="Peptidase_M10_C"/>
    <property type="match status" value="1"/>
</dbReference>
<evidence type="ECO:0000256" key="2">
    <source>
        <dbReference type="ARBA" id="ARBA00004613"/>
    </source>
</evidence>
<dbReference type="InterPro" id="IPR013858">
    <property type="entry name" value="Peptidase_M10B_C"/>
</dbReference>
<keyword evidence="8" id="KW-1185">Reference proteome</keyword>
<keyword evidence="3" id="KW-0964">Secreted</keyword>
<sequence>MIDGTPGPDSFSGTPGDDVINGLEGADTLSGLDGADTLVGDLGDDVLLGGFGNDDLVGGDGADTLDGGIGNDTIDGGTGQDRLIGGNGADNLDGGEDDDLLEGGDGSDTLDGGSGADAMIGGAGNDIYIVDNVLDTVLENANQGIDLVRASVSYTLSDFVETLELTGTENLDATGNAGENVIRGNAGNNLIDGGGGRDIMEGGEGDDIYIVESVLDVVHELEGEGTDTVRIAASAPVATWVLSSTDGLATSFIENLELGGTANHNGTGNELANQITGNTGNNLLQGGGGADTLIGGGGVDTLRGGSGDDIYVIDGSEDVVSEVQSGKDAGGADTVRSSASYTLGNFLERLELTGAAISGTGNSLANEIIGNEQNNILDGGAGADTMQGGLGDDVYVVDNLLDLVFEAAEEGTDTVRSSVTFTLGATFENLELAGARAINGTGNDVANVLTGNSASNVLAGGAGDDTLLGGAGNDRLEGGAGADSMSGEAGDDTYVVDDVLDVVNEAENGGADTVRSSVDFVLGANVENLQLTGDAAISGTGNELANRIVGNAASNTLDGGSGQDRMEGGFGDDVYIVDHALDLTIEAAGAGTDTVRASVSFVLRANLENLVLTGPALKGSGNDLANSITGNELSNSLFGLDGADTLFGFDGSDRLDGGTGADAMFGGAGNDTYYVDDAGDTASELAADGSDAGGVDTVRSSVSFTLGAGIENLVLTGAASIDGGGNDGANSITGNAGANSLSGGGGNDILVGGAGDDTLTGGAGMDMLTGGTGADIFAFTAVTDANTVPDRIMDFQQGADRIDLSAFDWGDLTGPSPFVGGAAFSGTRPEVRYNATTGTLLLDIDADRATDLSVRFVFGSGLAAGTPLTESDFIFG</sequence>
<proteinExistence type="predicted"/>
<evidence type="ECO:0000259" key="6">
    <source>
        <dbReference type="Pfam" id="PF08548"/>
    </source>
</evidence>
<dbReference type="EMBL" id="JANJOU010000014">
    <property type="protein sequence ID" value="MCR0983633.1"/>
    <property type="molecule type" value="Genomic_DNA"/>
</dbReference>
<keyword evidence="4" id="KW-0677">Repeat</keyword>
<dbReference type="PANTHER" id="PTHR38340">
    <property type="entry name" value="S-LAYER PROTEIN"/>
    <property type="match status" value="1"/>
</dbReference>
<evidence type="ECO:0000256" key="1">
    <source>
        <dbReference type="ARBA" id="ARBA00001913"/>
    </source>
</evidence>
<evidence type="ECO:0000256" key="4">
    <source>
        <dbReference type="ARBA" id="ARBA00022737"/>
    </source>
</evidence>
<feature type="region of interest" description="Disordered" evidence="5">
    <location>
        <begin position="1"/>
        <end position="25"/>
    </location>
</feature>
<comment type="caution">
    <text evidence="7">The sequence shown here is derived from an EMBL/GenBank/DDBJ whole genome shotgun (WGS) entry which is preliminary data.</text>
</comment>